<dbReference type="RefSeq" id="WP_067239415.1">
    <property type="nucleotide sequence ID" value="NZ_KQ948560.1"/>
</dbReference>
<evidence type="ECO:0000256" key="1">
    <source>
        <dbReference type="ARBA" id="ARBA00023125"/>
    </source>
</evidence>
<dbReference type="InterPro" id="IPR001387">
    <property type="entry name" value="Cro/C1-type_HTH"/>
</dbReference>
<dbReference type="Gene3D" id="1.10.260.40">
    <property type="entry name" value="lambda repressor-like DNA-binding domains"/>
    <property type="match status" value="1"/>
</dbReference>
<keyword evidence="1" id="KW-0238">DNA-binding</keyword>
<dbReference type="GO" id="GO:0003700">
    <property type="term" value="F:DNA-binding transcription factor activity"/>
    <property type="evidence" value="ECO:0007669"/>
    <property type="project" value="TreeGrafter"/>
</dbReference>
<dbReference type="PROSITE" id="PS50943">
    <property type="entry name" value="HTH_CROC1"/>
    <property type="match status" value="1"/>
</dbReference>
<feature type="domain" description="HTH cro/C1-type" evidence="2">
    <location>
        <begin position="21"/>
        <end position="75"/>
    </location>
</feature>
<dbReference type="InterPro" id="IPR050807">
    <property type="entry name" value="TransReg_Diox_bact_type"/>
</dbReference>
<evidence type="ECO:0000313" key="4">
    <source>
        <dbReference type="Proteomes" id="UP000053271"/>
    </source>
</evidence>
<dbReference type="GO" id="GO:0005829">
    <property type="term" value="C:cytosol"/>
    <property type="evidence" value="ECO:0007669"/>
    <property type="project" value="TreeGrafter"/>
</dbReference>
<dbReference type="STRING" id="68231.AQJ30_27660"/>
<dbReference type="PANTHER" id="PTHR46797">
    <property type="entry name" value="HTH-TYPE TRANSCRIPTIONAL REGULATOR"/>
    <property type="match status" value="1"/>
</dbReference>
<dbReference type="AlphaFoldDB" id="A0A101QRT9"/>
<dbReference type="GeneID" id="91428353"/>
<dbReference type="Pfam" id="PF01381">
    <property type="entry name" value="HTH_3"/>
    <property type="match status" value="1"/>
</dbReference>
<protein>
    <recommendedName>
        <fullName evidence="2">HTH cro/C1-type domain-containing protein</fullName>
    </recommendedName>
</protein>
<evidence type="ECO:0000259" key="2">
    <source>
        <dbReference type="PROSITE" id="PS50943"/>
    </source>
</evidence>
<dbReference type="SUPFAM" id="SSF47413">
    <property type="entry name" value="lambda repressor-like DNA-binding domains"/>
    <property type="match status" value="1"/>
</dbReference>
<dbReference type="PANTHER" id="PTHR46797:SF1">
    <property type="entry name" value="METHYLPHOSPHONATE SYNTHASE"/>
    <property type="match status" value="1"/>
</dbReference>
<gene>
    <name evidence="3" type="ORF">AQJ30_27660</name>
</gene>
<dbReference type="SMART" id="SM00530">
    <property type="entry name" value="HTH_XRE"/>
    <property type="match status" value="1"/>
</dbReference>
<name>A0A101QRT9_9ACTN</name>
<sequence length="77" mass="8652">MPSDPIPQWVIDARRDIGARVREARTAQRLTQEQVAERTGLDRKTVSRIETGSYSTLVDHLLLLARALDVPTRDLVG</sequence>
<organism evidence="3 4">
    <name type="scientific">Streptomyces longwoodensis</name>
    <dbReference type="NCBI Taxonomy" id="68231"/>
    <lineage>
        <taxon>Bacteria</taxon>
        <taxon>Bacillati</taxon>
        <taxon>Actinomycetota</taxon>
        <taxon>Actinomycetes</taxon>
        <taxon>Kitasatosporales</taxon>
        <taxon>Streptomycetaceae</taxon>
        <taxon>Streptomyces</taxon>
    </lineage>
</organism>
<comment type="caution">
    <text evidence="3">The sequence shown here is derived from an EMBL/GenBank/DDBJ whole genome shotgun (WGS) entry which is preliminary data.</text>
</comment>
<dbReference type="Proteomes" id="UP000053271">
    <property type="component" value="Unassembled WGS sequence"/>
</dbReference>
<dbReference type="InterPro" id="IPR010982">
    <property type="entry name" value="Lambda_DNA-bd_dom_sf"/>
</dbReference>
<keyword evidence="4" id="KW-1185">Reference proteome</keyword>
<evidence type="ECO:0000313" key="3">
    <source>
        <dbReference type="EMBL" id="KUN34848.1"/>
    </source>
</evidence>
<reference evidence="3 4" key="1">
    <citation type="submission" date="2015-10" db="EMBL/GenBank/DDBJ databases">
        <title>Draft genome sequence of Streptomyces longwoodensis DSM 41677, type strain for the species Streptomyces longwoodensis.</title>
        <authorList>
            <person name="Ruckert C."/>
            <person name="Winkler A."/>
            <person name="Kalinowski J."/>
            <person name="Kampfer P."/>
            <person name="Glaeser S."/>
        </authorList>
    </citation>
    <scope>NUCLEOTIDE SEQUENCE [LARGE SCALE GENOMIC DNA]</scope>
    <source>
        <strain evidence="3 4">DSM 41677</strain>
    </source>
</reference>
<accession>A0A101QRT9</accession>
<proteinExistence type="predicted"/>
<dbReference type="CDD" id="cd00093">
    <property type="entry name" value="HTH_XRE"/>
    <property type="match status" value="1"/>
</dbReference>
<dbReference type="GO" id="GO:0003677">
    <property type="term" value="F:DNA binding"/>
    <property type="evidence" value="ECO:0007669"/>
    <property type="project" value="UniProtKB-KW"/>
</dbReference>
<dbReference type="EMBL" id="LMWS01000035">
    <property type="protein sequence ID" value="KUN34848.1"/>
    <property type="molecule type" value="Genomic_DNA"/>
</dbReference>